<gene>
    <name evidence="1" type="ORF">LAZ67_1001342</name>
</gene>
<protein>
    <submittedName>
        <fullName evidence="1">Uncharacterized protein</fullName>
    </submittedName>
</protein>
<evidence type="ECO:0000313" key="2">
    <source>
        <dbReference type="Proteomes" id="UP001235939"/>
    </source>
</evidence>
<reference evidence="1 2" key="1">
    <citation type="submission" date="2022-01" db="EMBL/GenBank/DDBJ databases">
        <title>A chromosomal length assembly of Cordylochernes scorpioides.</title>
        <authorList>
            <person name="Zeh D."/>
            <person name="Zeh J."/>
        </authorList>
    </citation>
    <scope>NUCLEOTIDE SEQUENCE [LARGE SCALE GENOMIC DNA]</scope>
    <source>
        <strain evidence="1">IN4F17</strain>
        <tissue evidence="1">Whole Body</tissue>
    </source>
</reference>
<dbReference type="EMBL" id="CP092863">
    <property type="protein sequence ID" value="UYV60503.1"/>
    <property type="molecule type" value="Genomic_DNA"/>
</dbReference>
<sequence length="119" mass="13674">MIDNRQDTITSFVLLFAEPCDPCSGRFSPPVPLDPQTWLSGVGLYLETIQLTMVEKLEYSLAAQAVRRSRRLQGLEPEENIAMVKQETQTKMGAYHFQPFRNPSIFTGERNQNPEKWLK</sequence>
<evidence type="ECO:0000313" key="1">
    <source>
        <dbReference type="EMBL" id="UYV60503.1"/>
    </source>
</evidence>
<proteinExistence type="predicted"/>
<name>A0ABY6JWQ3_9ARAC</name>
<dbReference type="Proteomes" id="UP001235939">
    <property type="component" value="Chromosome 01"/>
</dbReference>
<organism evidence="1 2">
    <name type="scientific">Cordylochernes scorpioides</name>
    <dbReference type="NCBI Taxonomy" id="51811"/>
    <lineage>
        <taxon>Eukaryota</taxon>
        <taxon>Metazoa</taxon>
        <taxon>Ecdysozoa</taxon>
        <taxon>Arthropoda</taxon>
        <taxon>Chelicerata</taxon>
        <taxon>Arachnida</taxon>
        <taxon>Pseudoscorpiones</taxon>
        <taxon>Cheliferoidea</taxon>
        <taxon>Chernetidae</taxon>
        <taxon>Cordylochernes</taxon>
    </lineage>
</organism>
<keyword evidence="2" id="KW-1185">Reference proteome</keyword>
<accession>A0ABY6JWQ3</accession>